<evidence type="ECO:0000256" key="3">
    <source>
        <dbReference type="ARBA" id="ARBA00022989"/>
    </source>
</evidence>
<evidence type="ECO:0000256" key="6">
    <source>
        <dbReference type="ARBA" id="ARBA00023136"/>
    </source>
</evidence>
<sequence length="695" mass="77335">MAHWISSKLKAAETLLQQIDQQAAESLRKNEKLLSDDQLGAGNSERTLETKPLIKDQLKKKGPENVVSQDTTHSDKHNLNVMSRSNSDVKRDDEAQGSLNVSSKSNMGSGLTDSDWTELLSVPDKKGASGGRSLSRSNSRVSGVRALKKDGVKVGNSGPGLNLSVVNGKSEKIRNDLKRGKSNVGLENNTSPDSDEKSSNVGDATPRTSSIQSPSSGGEMDQRDSNSSIVIGYTNVTNIRRIEGVNDIENGEKLNPVDESDRSSLMMPISHERELDMKVGLNDIERLKRGMSGSNESTMNSRTSSAMKKVSSLTSHGESNSETDGSSSSDSESEREREERRKRRQQILAEKAARKAVEAIKERENLVARLEGEKQSLEKILEERAKQQVQEASELQTTMMETMEAVELEKQKHNDTRMEALARLSKLESVNAELARSLAHVQKNLEVEVDRIAELRLQIHMKEASHEELKRKISSAHQNGGQLRASKGVEFEREMLEAEYSFITDKVRRVQYQAKTLETSIETTRRELEDPTEVEIELKRRLSQLTDHLIQKQAQVEALTSEKALLLLRIEGVSRLLDENRSTIDSADFPGTSSTSNAESGIWQLSNSKLKPLWKERMQSGQRHLGSFVRQLDSIFWTGAVVLRRNSTARTWSLVYLVCLHLWVIYILMSHSPASGDNRSGAIISLENINNTGGV</sequence>
<reference evidence="9" key="2">
    <citation type="submission" date="2025-08" db="UniProtKB">
        <authorList>
            <consortium name="RefSeq"/>
        </authorList>
    </citation>
    <scope>IDENTIFICATION</scope>
</reference>
<dbReference type="Proteomes" id="UP000504604">
    <property type="component" value="Linkage group LG1"/>
</dbReference>
<dbReference type="PANTHER" id="PTHR13815:SF5">
    <property type="entry name" value="GOLGIN CANDIDATE 2"/>
    <property type="match status" value="1"/>
</dbReference>
<feature type="compositionally biased region" description="Polar residues" evidence="7">
    <location>
        <begin position="292"/>
        <end position="317"/>
    </location>
</feature>
<dbReference type="InParanoid" id="A0A6I9TGZ7"/>
<comment type="subcellular location">
    <subcellularLocation>
        <location evidence="1">Golgi apparatus membrane</location>
    </subcellularLocation>
</comment>
<dbReference type="InterPro" id="IPR019177">
    <property type="entry name" value="Golgin_subfamily_A_member_5"/>
</dbReference>
<feature type="compositionally biased region" description="Polar residues" evidence="7">
    <location>
        <begin position="97"/>
        <end position="114"/>
    </location>
</feature>
<dbReference type="GO" id="GO:0000301">
    <property type="term" value="P:retrograde transport, vesicle recycling within Golgi"/>
    <property type="evidence" value="ECO:0007669"/>
    <property type="project" value="TreeGrafter"/>
</dbReference>
<keyword evidence="6" id="KW-0472">Membrane</keyword>
<dbReference type="AlphaFoldDB" id="A0A6I9TGZ7"/>
<feature type="compositionally biased region" description="Polar residues" evidence="7">
    <location>
        <begin position="199"/>
        <end position="216"/>
    </location>
</feature>
<evidence type="ECO:0000313" key="8">
    <source>
        <dbReference type="Proteomes" id="UP000504604"/>
    </source>
</evidence>
<evidence type="ECO:0000256" key="5">
    <source>
        <dbReference type="ARBA" id="ARBA00023054"/>
    </source>
</evidence>
<dbReference type="RefSeq" id="XP_011084293.1">
    <property type="nucleotide sequence ID" value="XM_011085991.2"/>
</dbReference>
<dbReference type="GO" id="GO:0000139">
    <property type="term" value="C:Golgi membrane"/>
    <property type="evidence" value="ECO:0007669"/>
    <property type="project" value="UniProtKB-SubCell"/>
</dbReference>
<dbReference type="FunCoup" id="A0A6I9TGZ7">
    <property type="interactions" value="835"/>
</dbReference>
<keyword evidence="5" id="KW-0175">Coiled coil</keyword>
<dbReference type="GO" id="GO:0031985">
    <property type="term" value="C:Golgi cisterna"/>
    <property type="evidence" value="ECO:0007669"/>
    <property type="project" value="TreeGrafter"/>
</dbReference>
<keyword evidence="8" id="KW-1185">Reference proteome</keyword>
<keyword evidence="2" id="KW-0812">Transmembrane</keyword>
<accession>A0A6I9TGZ7</accession>
<proteinExistence type="predicted"/>
<dbReference type="PANTHER" id="PTHR13815">
    <property type="entry name" value="GOLGIN-84"/>
    <property type="match status" value="1"/>
</dbReference>
<feature type="compositionally biased region" description="Low complexity" evidence="7">
    <location>
        <begin position="131"/>
        <end position="145"/>
    </location>
</feature>
<feature type="region of interest" description="Disordered" evidence="7">
    <location>
        <begin position="287"/>
        <end position="344"/>
    </location>
</feature>
<dbReference type="GeneID" id="105166587"/>
<dbReference type="Pfam" id="PF09787">
    <property type="entry name" value="Golgin_A5"/>
    <property type="match status" value="1"/>
</dbReference>
<feature type="compositionally biased region" description="Basic and acidic residues" evidence="7">
    <location>
        <begin position="46"/>
        <end position="63"/>
    </location>
</feature>
<feature type="compositionally biased region" description="Basic and acidic residues" evidence="7">
    <location>
        <begin position="169"/>
        <end position="179"/>
    </location>
</feature>
<keyword evidence="4" id="KW-0333">Golgi apparatus</keyword>
<evidence type="ECO:0000313" key="9">
    <source>
        <dbReference type="RefSeq" id="XP_011084293.1"/>
    </source>
</evidence>
<organism evidence="8 9">
    <name type="scientific">Sesamum indicum</name>
    <name type="common">Oriental sesame</name>
    <name type="synonym">Sesamum orientale</name>
    <dbReference type="NCBI Taxonomy" id="4182"/>
    <lineage>
        <taxon>Eukaryota</taxon>
        <taxon>Viridiplantae</taxon>
        <taxon>Streptophyta</taxon>
        <taxon>Embryophyta</taxon>
        <taxon>Tracheophyta</taxon>
        <taxon>Spermatophyta</taxon>
        <taxon>Magnoliopsida</taxon>
        <taxon>eudicotyledons</taxon>
        <taxon>Gunneridae</taxon>
        <taxon>Pentapetalae</taxon>
        <taxon>asterids</taxon>
        <taxon>lamiids</taxon>
        <taxon>Lamiales</taxon>
        <taxon>Pedaliaceae</taxon>
        <taxon>Sesamum</taxon>
    </lineage>
</organism>
<reference evidence="8" key="1">
    <citation type="submission" date="2024-10" db="UniProtKB">
        <authorList>
            <consortium name="RefSeq"/>
        </authorList>
    </citation>
    <scope>NUCLEOTIDE SEQUENCE [LARGE SCALE GENOMIC DNA]</scope>
    <source>
        <strain evidence="8">cv. Zhongzhi No. 13</strain>
    </source>
</reference>
<gene>
    <name evidence="9" type="primary">LOC105166587</name>
</gene>
<dbReference type="KEGG" id="sind:105166587"/>
<evidence type="ECO:0000256" key="2">
    <source>
        <dbReference type="ARBA" id="ARBA00022692"/>
    </source>
</evidence>
<protein>
    <submittedName>
        <fullName evidence="9">Golgin candidate 2</fullName>
    </submittedName>
</protein>
<evidence type="ECO:0000256" key="4">
    <source>
        <dbReference type="ARBA" id="ARBA00023034"/>
    </source>
</evidence>
<dbReference type="OrthoDB" id="248903at2759"/>
<evidence type="ECO:0000256" key="7">
    <source>
        <dbReference type="SAM" id="MobiDB-lite"/>
    </source>
</evidence>
<evidence type="ECO:0000256" key="1">
    <source>
        <dbReference type="ARBA" id="ARBA00004394"/>
    </source>
</evidence>
<feature type="region of interest" description="Disordered" evidence="7">
    <location>
        <begin position="33"/>
        <end position="226"/>
    </location>
</feature>
<name>A0A6I9TGZ7_SESIN</name>
<feature type="compositionally biased region" description="Low complexity" evidence="7">
    <location>
        <begin position="318"/>
        <end position="330"/>
    </location>
</feature>
<dbReference type="GO" id="GO:0007030">
    <property type="term" value="P:Golgi organization"/>
    <property type="evidence" value="ECO:0007669"/>
    <property type="project" value="InterPro"/>
</dbReference>
<keyword evidence="3" id="KW-1133">Transmembrane helix</keyword>